<sequence>MNTKIKLLNPVLNSTRIRNYIEDYVASLFPFDLQIGWFMGRINYKYPGKPDDESTGFIAFDVPGKDRLKLKTARYLIRKCKLNEVASLNDEQIRSLAEKINSLLWTDEELNNVELIRGKAITEAYENEIGGSSCMTGCNSSCTRLYALNPTRFEMLIIRSGNDSARAIIHKLDNGRKLLGVVYTTAEHLYDKMQNYATKQNWILYANKDQDKITWIMSDLQYNDGEIPYMDVLTSGEIHDNLLTVSYNSGSFELCNQNGDLEGGYHCENCGDYIYEDDVYNDGDGNVYCEYC</sequence>
<gene>
    <name evidence="1" type="ORF">LCGC14_2785740</name>
</gene>
<name>A0A0F8YRZ5_9ZZZZ</name>
<reference evidence="1" key="1">
    <citation type="journal article" date="2015" name="Nature">
        <title>Complex archaea that bridge the gap between prokaryotes and eukaryotes.</title>
        <authorList>
            <person name="Spang A."/>
            <person name="Saw J.H."/>
            <person name="Jorgensen S.L."/>
            <person name="Zaremba-Niedzwiedzka K."/>
            <person name="Martijn J."/>
            <person name="Lind A.E."/>
            <person name="van Eijk R."/>
            <person name="Schleper C."/>
            <person name="Guy L."/>
            <person name="Ettema T.J."/>
        </authorList>
    </citation>
    <scope>NUCLEOTIDE SEQUENCE</scope>
</reference>
<accession>A0A0F8YRZ5</accession>
<evidence type="ECO:0000313" key="1">
    <source>
        <dbReference type="EMBL" id="KKK84203.1"/>
    </source>
</evidence>
<protein>
    <submittedName>
        <fullName evidence="1">Uncharacterized protein</fullName>
    </submittedName>
</protein>
<organism evidence="1">
    <name type="scientific">marine sediment metagenome</name>
    <dbReference type="NCBI Taxonomy" id="412755"/>
    <lineage>
        <taxon>unclassified sequences</taxon>
        <taxon>metagenomes</taxon>
        <taxon>ecological metagenomes</taxon>
    </lineage>
</organism>
<proteinExistence type="predicted"/>
<dbReference type="EMBL" id="LAZR01051882">
    <property type="protein sequence ID" value="KKK84203.1"/>
    <property type="molecule type" value="Genomic_DNA"/>
</dbReference>
<dbReference type="AlphaFoldDB" id="A0A0F8YRZ5"/>
<comment type="caution">
    <text evidence="1">The sequence shown here is derived from an EMBL/GenBank/DDBJ whole genome shotgun (WGS) entry which is preliminary data.</text>
</comment>
<feature type="non-terminal residue" evidence="1">
    <location>
        <position position="292"/>
    </location>
</feature>